<evidence type="ECO:0000256" key="1">
    <source>
        <dbReference type="ARBA" id="ARBA00012528"/>
    </source>
</evidence>
<proteinExistence type="predicted"/>
<keyword evidence="2" id="KW-0175">Coiled coil</keyword>
<sequence>MTSAQSDERIRREIEAQINLPSPPAIAVQILNTVQSKESSLSDLERIISADPSLTGKMLQIANSAFYALPNRVSSITHAMSILGTNVIKNIALSFVITSDLRNPAIKTFDFDFFWRRSVTTAVSAEVVKNLTGKKDDDIFVTALLQDLGVLVLFLNKGEEYTPLLTKCRTSNNDCSCLIKLEQEKFQFDHQQVSCMLTRSWKLPLSISEPTCHHHFPENAPEEYRQSAEILSLANLISTIYNGEETTENLAFLQDRLKEQFDMDKKQTAKLLDDVAEKTIAILEIFELDPGEMKPYSQMLQEANNELGRLNLSYEQLVMALKESKEKSERFARELQEANAKLENLAFRDGLTNVYNHRYFQEIFEKEIARAERYNGDLCLIMFDIDFFKKINDTYGHPTGDQILIFLAERIQNAIRPSDILARYGGEEFTVILPETQNAGMKVFAERLRRCAMEPFEVEGHSIKITISIGGVYYDLNSRGINKQHLIDTADRALYLSKQNGRNRVTILPLSP</sequence>
<name>A0A8D5JMV1_9BACT</name>
<dbReference type="Proteomes" id="UP000826725">
    <property type="component" value="Chromosome"/>
</dbReference>
<evidence type="ECO:0000313" key="6">
    <source>
        <dbReference type="Proteomes" id="UP000826725"/>
    </source>
</evidence>
<dbReference type="CDD" id="cd01949">
    <property type="entry name" value="GGDEF"/>
    <property type="match status" value="1"/>
</dbReference>
<gene>
    <name evidence="5" type="ORF">DGMP_26950</name>
</gene>
<dbReference type="InterPro" id="IPR050469">
    <property type="entry name" value="Diguanylate_Cyclase"/>
</dbReference>
<feature type="domain" description="GGDEF" evidence="3">
    <location>
        <begin position="376"/>
        <end position="510"/>
    </location>
</feature>
<dbReference type="PROSITE" id="PS51833">
    <property type="entry name" value="HDOD"/>
    <property type="match status" value="1"/>
</dbReference>
<dbReference type="EMBL" id="AP024086">
    <property type="protein sequence ID" value="BCL62002.1"/>
    <property type="molecule type" value="Genomic_DNA"/>
</dbReference>
<dbReference type="AlphaFoldDB" id="A0A8D5JMV1"/>
<dbReference type="RefSeq" id="WP_228854406.1">
    <property type="nucleotide sequence ID" value="NZ_AP024086.1"/>
</dbReference>
<dbReference type="EC" id="2.7.7.65" evidence="1"/>
<dbReference type="SMART" id="SM00267">
    <property type="entry name" value="GGDEF"/>
    <property type="match status" value="1"/>
</dbReference>
<dbReference type="Pfam" id="PF08668">
    <property type="entry name" value="HDOD"/>
    <property type="match status" value="1"/>
</dbReference>
<keyword evidence="6" id="KW-1185">Reference proteome</keyword>
<feature type="coiled-coil region" evidence="2">
    <location>
        <begin position="300"/>
        <end position="348"/>
    </location>
</feature>
<evidence type="ECO:0000313" key="5">
    <source>
        <dbReference type="EMBL" id="BCL62002.1"/>
    </source>
</evidence>
<dbReference type="InterPro" id="IPR013976">
    <property type="entry name" value="HDOD"/>
</dbReference>
<dbReference type="NCBIfam" id="TIGR00254">
    <property type="entry name" value="GGDEF"/>
    <property type="match status" value="1"/>
</dbReference>
<accession>A0A8D5JMV1</accession>
<feature type="domain" description="HDOD" evidence="4">
    <location>
        <begin position="20"/>
        <end position="217"/>
    </location>
</feature>
<dbReference type="GO" id="GO:0052621">
    <property type="term" value="F:diguanylate cyclase activity"/>
    <property type="evidence" value="ECO:0007669"/>
    <property type="project" value="UniProtKB-EC"/>
</dbReference>
<dbReference type="InterPro" id="IPR000160">
    <property type="entry name" value="GGDEF_dom"/>
</dbReference>
<dbReference type="PANTHER" id="PTHR45138:SF9">
    <property type="entry name" value="DIGUANYLATE CYCLASE DGCM-RELATED"/>
    <property type="match status" value="1"/>
</dbReference>
<reference evidence="5" key="1">
    <citation type="submission" date="2020-09" db="EMBL/GenBank/DDBJ databases">
        <title>Desulfogranum mesoprofundum gen. nov., sp. nov., a novel mesophilic, sulfate-reducing chemolithoautotroph isolated from a deep-sea hydrothermal vent chimney in the Suiyo Seamount.</title>
        <authorList>
            <person name="Hashimoto Y."/>
            <person name="Nakagawa S."/>
        </authorList>
    </citation>
    <scope>NUCLEOTIDE SEQUENCE</scope>
    <source>
        <strain evidence="5">KT2</strain>
    </source>
</reference>
<dbReference type="Pfam" id="PF00990">
    <property type="entry name" value="GGDEF"/>
    <property type="match status" value="1"/>
</dbReference>
<evidence type="ECO:0000256" key="2">
    <source>
        <dbReference type="SAM" id="Coils"/>
    </source>
</evidence>
<evidence type="ECO:0000259" key="4">
    <source>
        <dbReference type="PROSITE" id="PS51833"/>
    </source>
</evidence>
<dbReference type="FunFam" id="3.30.70.270:FF:000001">
    <property type="entry name" value="Diguanylate cyclase domain protein"/>
    <property type="match status" value="1"/>
</dbReference>
<organism evidence="5 6">
    <name type="scientific">Desulfomarina profundi</name>
    <dbReference type="NCBI Taxonomy" id="2772557"/>
    <lineage>
        <taxon>Bacteria</taxon>
        <taxon>Pseudomonadati</taxon>
        <taxon>Thermodesulfobacteriota</taxon>
        <taxon>Desulfobulbia</taxon>
        <taxon>Desulfobulbales</taxon>
        <taxon>Desulfobulbaceae</taxon>
        <taxon>Desulfomarina</taxon>
    </lineage>
</organism>
<protein>
    <recommendedName>
        <fullName evidence="1">diguanylate cyclase</fullName>
        <ecNumber evidence="1">2.7.7.65</ecNumber>
    </recommendedName>
</protein>
<dbReference type="KEGG" id="dbk:DGMP_26950"/>
<dbReference type="PANTHER" id="PTHR45138">
    <property type="entry name" value="REGULATORY COMPONENTS OF SENSORY TRANSDUCTION SYSTEM"/>
    <property type="match status" value="1"/>
</dbReference>
<dbReference type="PROSITE" id="PS50887">
    <property type="entry name" value="GGDEF"/>
    <property type="match status" value="1"/>
</dbReference>
<evidence type="ECO:0000259" key="3">
    <source>
        <dbReference type="PROSITE" id="PS50887"/>
    </source>
</evidence>